<proteinExistence type="predicted"/>
<gene>
    <name evidence="1" type="ORF">BKP64_08995</name>
</gene>
<keyword evidence="2" id="KW-1185">Reference proteome</keyword>
<name>A0A1D9GL12_9GAMM</name>
<dbReference type="Proteomes" id="UP000177445">
    <property type="component" value="Chromosome"/>
</dbReference>
<dbReference type="PROSITE" id="PS51257">
    <property type="entry name" value="PROKAR_LIPOPROTEIN"/>
    <property type="match status" value="1"/>
</dbReference>
<sequence length="364" mass="42254">MKCQSANALIYLSLLSGCGAINAERENYMKDKVYVKSHYFGDAISEPEFSHYELRADYEVSDEKLMVSVDPVEIYTQKKERFAIKKEVSYKRYGPIRYSPTRCVISVVGVFPVLFAMIDNGYADSFKKACNKVYEWHREEKELPPEKAGVKAVNLELRDYLDSDGKLNFQLRADGKLVNGVLLTGFKGGDRRGPYSWEINNWYDFSQLDNDDSLDVRIVNVREGKSLIRDLSIKSEDAENLIYKSKYDGIFHLYYYCRLCNANLTDNLYTDQEVLIWKTRNFLYKGDNSLDWVASCIEDRFDHLRHGNVLVREEGTPKQISYVNSFIYDDYVWVRGVKPPGKPSTDDIRSCIRKKGLDLEIEEY</sequence>
<evidence type="ECO:0000313" key="2">
    <source>
        <dbReference type="Proteomes" id="UP000177445"/>
    </source>
</evidence>
<reference evidence="1 2" key="1">
    <citation type="submission" date="2016-10" db="EMBL/GenBank/DDBJ databases">
        <title>Marinobacter salinus sp. nov., a moderately halophilic bacterium isolated from a tidal flat environment.</title>
        <authorList>
            <person name="Park S.-J."/>
        </authorList>
    </citation>
    <scope>NUCLEOTIDE SEQUENCE [LARGE SCALE GENOMIC DNA]</scope>
    <source>
        <strain evidence="1 2">Hb8</strain>
    </source>
</reference>
<accession>A0A1D9GL12</accession>
<dbReference type="EMBL" id="CP017715">
    <property type="protein sequence ID" value="AOY88289.1"/>
    <property type="molecule type" value="Genomic_DNA"/>
</dbReference>
<protein>
    <submittedName>
        <fullName evidence="1">Uncharacterized protein</fullName>
    </submittedName>
</protein>
<organism evidence="1 2">
    <name type="scientific">Marinobacter salinus</name>
    <dbReference type="NCBI Taxonomy" id="1874317"/>
    <lineage>
        <taxon>Bacteria</taxon>
        <taxon>Pseudomonadati</taxon>
        <taxon>Pseudomonadota</taxon>
        <taxon>Gammaproteobacteria</taxon>
        <taxon>Pseudomonadales</taxon>
        <taxon>Marinobacteraceae</taxon>
        <taxon>Marinobacter</taxon>
    </lineage>
</organism>
<dbReference type="KEGG" id="msq:BKP64_08995"/>
<dbReference type="STRING" id="1874317.BKP64_08995"/>
<evidence type="ECO:0000313" key="1">
    <source>
        <dbReference type="EMBL" id="AOY88289.1"/>
    </source>
</evidence>
<dbReference type="AlphaFoldDB" id="A0A1D9GL12"/>